<dbReference type="AlphaFoldDB" id="A0A565C2Y2"/>
<accession>A0A565C2Y2</accession>
<sequence>MNLSLNPRPRSLTTGEAMISIQTSKTTARSFSTEHLKPDRYETTSKKPSTPIKTANVEERIIQAKLGLHMRGRKELEAITSQTNREYATD</sequence>
<organism evidence="1 2">
    <name type="scientific">Arabis nemorensis</name>
    <dbReference type="NCBI Taxonomy" id="586526"/>
    <lineage>
        <taxon>Eukaryota</taxon>
        <taxon>Viridiplantae</taxon>
        <taxon>Streptophyta</taxon>
        <taxon>Embryophyta</taxon>
        <taxon>Tracheophyta</taxon>
        <taxon>Spermatophyta</taxon>
        <taxon>Magnoliopsida</taxon>
        <taxon>eudicotyledons</taxon>
        <taxon>Gunneridae</taxon>
        <taxon>Pentapetalae</taxon>
        <taxon>rosids</taxon>
        <taxon>malvids</taxon>
        <taxon>Brassicales</taxon>
        <taxon>Brassicaceae</taxon>
        <taxon>Arabideae</taxon>
        <taxon>Arabis</taxon>
    </lineage>
</organism>
<dbReference type="Proteomes" id="UP000489600">
    <property type="component" value="Unassembled WGS sequence"/>
</dbReference>
<evidence type="ECO:0000313" key="2">
    <source>
        <dbReference type="Proteomes" id="UP000489600"/>
    </source>
</evidence>
<dbReference type="EMBL" id="CABITT030000006">
    <property type="protein sequence ID" value="VVB07990.1"/>
    <property type="molecule type" value="Genomic_DNA"/>
</dbReference>
<evidence type="ECO:0000313" key="1">
    <source>
        <dbReference type="EMBL" id="VVB07990.1"/>
    </source>
</evidence>
<name>A0A565C2Y2_9BRAS</name>
<keyword evidence="2" id="KW-1185">Reference proteome</keyword>
<comment type="caution">
    <text evidence="1">The sequence shown here is derived from an EMBL/GenBank/DDBJ whole genome shotgun (WGS) entry which is preliminary data.</text>
</comment>
<reference evidence="1" key="1">
    <citation type="submission" date="2019-07" db="EMBL/GenBank/DDBJ databases">
        <authorList>
            <person name="Dittberner H."/>
        </authorList>
    </citation>
    <scope>NUCLEOTIDE SEQUENCE [LARGE SCALE GENOMIC DNA]</scope>
</reference>
<gene>
    <name evidence="1" type="ORF">ANE_LOCUS18434</name>
</gene>
<protein>
    <submittedName>
        <fullName evidence="1">Uncharacterized protein</fullName>
    </submittedName>
</protein>
<proteinExistence type="predicted"/>